<evidence type="ECO:0000313" key="2">
    <source>
        <dbReference type="Proteomes" id="UP000015106"/>
    </source>
</evidence>
<organism evidence="1 2">
    <name type="scientific">Triticum urartu</name>
    <name type="common">Red wild einkorn</name>
    <name type="synonym">Crithodium urartu</name>
    <dbReference type="NCBI Taxonomy" id="4572"/>
    <lineage>
        <taxon>Eukaryota</taxon>
        <taxon>Viridiplantae</taxon>
        <taxon>Streptophyta</taxon>
        <taxon>Embryophyta</taxon>
        <taxon>Tracheophyta</taxon>
        <taxon>Spermatophyta</taxon>
        <taxon>Magnoliopsida</taxon>
        <taxon>Liliopsida</taxon>
        <taxon>Poales</taxon>
        <taxon>Poaceae</taxon>
        <taxon>BOP clade</taxon>
        <taxon>Pooideae</taxon>
        <taxon>Triticodae</taxon>
        <taxon>Triticeae</taxon>
        <taxon>Triticinae</taxon>
        <taxon>Triticum</taxon>
    </lineage>
</organism>
<reference evidence="1" key="2">
    <citation type="submission" date="2018-03" db="EMBL/GenBank/DDBJ databases">
        <title>The Triticum urartu genome reveals the dynamic nature of wheat genome evolution.</title>
        <authorList>
            <person name="Ling H."/>
            <person name="Ma B."/>
            <person name="Shi X."/>
            <person name="Liu H."/>
            <person name="Dong L."/>
            <person name="Sun H."/>
            <person name="Cao Y."/>
            <person name="Gao Q."/>
            <person name="Zheng S."/>
            <person name="Li Y."/>
            <person name="Yu Y."/>
            <person name="Du H."/>
            <person name="Qi M."/>
            <person name="Li Y."/>
            <person name="Yu H."/>
            <person name="Cui Y."/>
            <person name="Wang N."/>
            <person name="Chen C."/>
            <person name="Wu H."/>
            <person name="Zhao Y."/>
            <person name="Zhang J."/>
            <person name="Li Y."/>
            <person name="Zhou W."/>
            <person name="Zhang B."/>
            <person name="Hu W."/>
            <person name="Eijk M."/>
            <person name="Tang J."/>
            <person name="Witsenboer H."/>
            <person name="Zhao S."/>
            <person name="Li Z."/>
            <person name="Zhang A."/>
            <person name="Wang D."/>
            <person name="Liang C."/>
        </authorList>
    </citation>
    <scope>NUCLEOTIDE SEQUENCE [LARGE SCALE GENOMIC DNA]</scope>
    <source>
        <strain evidence="1">cv. G1812</strain>
    </source>
</reference>
<evidence type="ECO:0000313" key="1">
    <source>
        <dbReference type="EnsemblPlants" id="TuG1812G0300002604.01.T01.cds259150"/>
    </source>
</evidence>
<accession>A0A8R7TVD9</accession>
<reference evidence="2" key="1">
    <citation type="journal article" date="2013" name="Nature">
        <title>Draft genome of the wheat A-genome progenitor Triticum urartu.</title>
        <authorList>
            <person name="Ling H.Q."/>
            <person name="Zhao S."/>
            <person name="Liu D."/>
            <person name="Wang J."/>
            <person name="Sun H."/>
            <person name="Zhang C."/>
            <person name="Fan H."/>
            <person name="Li D."/>
            <person name="Dong L."/>
            <person name="Tao Y."/>
            <person name="Gao C."/>
            <person name="Wu H."/>
            <person name="Li Y."/>
            <person name="Cui Y."/>
            <person name="Guo X."/>
            <person name="Zheng S."/>
            <person name="Wang B."/>
            <person name="Yu K."/>
            <person name="Liang Q."/>
            <person name="Yang W."/>
            <person name="Lou X."/>
            <person name="Chen J."/>
            <person name="Feng M."/>
            <person name="Jian J."/>
            <person name="Zhang X."/>
            <person name="Luo G."/>
            <person name="Jiang Y."/>
            <person name="Liu J."/>
            <person name="Wang Z."/>
            <person name="Sha Y."/>
            <person name="Zhang B."/>
            <person name="Wu H."/>
            <person name="Tang D."/>
            <person name="Shen Q."/>
            <person name="Xue P."/>
            <person name="Zou S."/>
            <person name="Wang X."/>
            <person name="Liu X."/>
            <person name="Wang F."/>
            <person name="Yang Y."/>
            <person name="An X."/>
            <person name="Dong Z."/>
            <person name="Zhang K."/>
            <person name="Zhang X."/>
            <person name="Luo M.C."/>
            <person name="Dvorak J."/>
            <person name="Tong Y."/>
            <person name="Wang J."/>
            <person name="Yang H."/>
            <person name="Li Z."/>
            <person name="Wang D."/>
            <person name="Zhang A."/>
            <person name="Wang J."/>
        </authorList>
    </citation>
    <scope>NUCLEOTIDE SEQUENCE</scope>
    <source>
        <strain evidence="2">cv. G1812</strain>
    </source>
</reference>
<name>A0A8R7TVD9_TRIUA</name>
<dbReference type="Gramene" id="TuG1812G0300002604.01.T01">
    <property type="protein sequence ID" value="TuG1812G0300002604.01.T01.cds259150"/>
    <property type="gene ID" value="TuG1812G0300002604.01"/>
</dbReference>
<dbReference type="Proteomes" id="UP000015106">
    <property type="component" value="Chromosome 3"/>
</dbReference>
<proteinExistence type="predicted"/>
<protein>
    <submittedName>
        <fullName evidence="1">Uncharacterized protein</fullName>
    </submittedName>
</protein>
<keyword evidence="2" id="KW-1185">Reference proteome</keyword>
<dbReference type="AlphaFoldDB" id="A0A8R7TVD9"/>
<dbReference type="PANTHER" id="PTHR45786">
    <property type="entry name" value="DNA BINDING PROTEIN-LIKE"/>
    <property type="match status" value="1"/>
</dbReference>
<sequence>MANLMPMETSSAPVAFEVVGLVVGDIGSSNVGRDIIIQDHSSQLQRISEKHPKFMSMQYPLLFPYGEDGYHDELMYRQRSSTSANQHQKVTMLHYYTYRLHDRPNDFNTPLRCKRLTQAYFVDGYCCVETFRIGFYRKPSFQSKYRSSSFSSLANSVSRGIASGSSVG</sequence>
<dbReference type="EnsemblPlants" id="TuG1812G0300002604.01.T01">
    <property type="protein sequence ID" value="TuG1812G0300002604.01.T01.cds259150"/>
    <property type="gene ID" value="TuG1812G0300002604.01"/>
</dbReference>
<reference evidence="1" key="3">
    <citation type="submission" date="2022-06" db="UniProtKB">
        <authorList>
            <consortium name="EnsemblPlants"/>
        </authorList>
    </citation>
    <scope>IDENTIFICATION</scope>
</reference>
<dbReference type="PANTHER" id="PTHR45786:SF76">
    <property type="entry name" value="OS08G0300100 PROTEIN"/>
    <property type="match status" value="1"/>
</dbReference>